<dbReference type="EMBL" id="BK016164">
    <property type="protein sequence ID" value="DAF99356.1"/>
    <property type="molecule type" value="Genomic_DNA"/>
</dbReference>
<proteinExistence type="predicted"/>
<organism evidence="1">
    <name type="scientific">Myoviridae sp. ct7113</name>
    <dbReference type="NCBI Taxonomy" id="2825037"/>
    <lineage>
        <taxon>Viruses</taxon>
        <taxon>Duplodnaviria</taxon>
        <taxon>Heunggongvirae</taxon>
        <taxon>Uroviricota</taxon>
        <taxon>Caudoviricetes</taxon>
    </lineage>
</organism>
<protein>
    <submittedName>
        <fullName evidence="1">Uncharacterized protein</fullName>
    </submittedName>
</protein>
<name>A0A8S5UY40_9CAUD</name>
<accession>A0A8S5UY40</accession>
<evidence type="ECO:0000313" key="1">
    <source>
        <dbReference type="EMBL" id="DAF99356.1"/>
    </source>
</evidence>
<sequence length="93" mass="11121">MDRKEYLRRCAMAAGDMDGKRYRTAKRYLVWCRPARWCGYQAMLPIAYQMRYRKDGTIAHTAIVQETKAHCRHEIPLEKVFEEEPHDEADTRE</sequence>
<reference evidence="1" key="1">
    <citation type="journal article" date="2021" name="Proc. Natl. Acad. Sci. U.S.A.">
        <title>A Catalog of Tens of Thousands of Viruses from Human Metagenomes Reveals Hidden Associations with Chronic Diseases.</title>
        <authorList>
            <person name="Tisza M.J."/>
            <person name="Buck C.B."/>
        </authorList>
    </citation>
    <scope>NUCLEOTIDE SEQUENCE</scope>
    <source>
        <strain evidence="1">Ct7113</strain>
    </source>
</reference>